<organism evidence="2 4">
    <name type="scientific">Superficieibacter electus</name>
    <dbReference type="NCBI Taxonomy" id="2022662"/>
    <lineage>
        <taxon>Bacteria</taxon>
        <taxon>Pseudomonadati</taxon>
        <taxon>Pseudomonadota</taxon>
        <taxon>Gammaproteobacteria</taxon>
        <taxon>Enterobacterales</taxon>
        <taxon>Enterobacteriaceae</taxon>
        <taxon>Superficieibacter</taxon>
    </lineage>
</organism>
<name>A0A2P5GUZ7_9ENTR</name>
<proteinExistence type="predicted"/>
<dbReference type="Pfam" id="PF11115">
    <property type="entry name" value="DUF2623"/>
    <property type="match status" value="1"/>
</dbReference>
<sequence>MTNHFGTGIVDGLNGQHPRKVADFTGFNDDYKRGYVLGYCHQLREQCGEKELAAWQAGLLTRQYHLDKNIMIEFFTEFGSDAYLHYFRQGYQECLLPPRIQPRSIPLRG</sequence>
<gene>
    <name evidence="2" type="ORF">CHU32_02715</name>
    <name evidence="1" type="ORF">CHU33_12825</name>
</gene>
<dbReference type="Proteomes" id="UP000247005">
    <property type="component" value="Unassembled WGS sequence"/>
</dbReference>
<comment type="caution">
    <text evidence="2">The sequence shown here is derived from an EMBL/GenBank/DDBJ whole genome shotgun (WGS) entry which is preliminary data.</text>
</comment>
<protein>
    <submittedName>
        <fullName evidence="2">DUF2623 domain-containing protein</fullName>
    </submittedName>
</protein>
<keyword evidence="3" id="KW-1185">Reference proteome</keyword>
<evidence type="ECO:0000313" key="2">
    <source>
        <dbReference type="EMBL" id="POP50354.1"/>
    </source>
</evidence>
<evidence type="ECO:0000313" key="1">
    <source>
        <dbReference type="EMBL" id="POP44336.1"/>
    </source>
</evidence>
<accession>A0A2P5GUZ7</accession>
<dbReference type="RefSeq" id="WP_103676472.1">
    <property type="nucleotide sequence ID" value="NZ_PQGD01000002.1"/>
</dbReference>
<evidence type="ECO:0000313" key="3">
    <source>
        <dbReference type="Proteomes" id="UP000237073"/>
    </source>
</evidence>
<evidence type="ECO:0000313" key="4">
    <source>
        <dbReference type="Proteomes" id="UP000247005"/>
    </source>
</evidence>
<dbReference type="Proteomes" id="UP000237073">
    <property type="component" value="Unassembled WGS sequence"/>
</dbReference>
<dbReference type="AlphaFoldDB" id="A0A2P5GUZ7"/>
<reference evidence="3 4" key="1">
    <citation type="submission" date="2018-01" db="EMBL/GenBank/DDBJ databases">
        <title>Superficieibacter electus gen. nov., sp. nov., an extended-spectrum beta-lactamase possessing member of the Enterobacteriaceae family, isolated from intensive care unit surfaces.</title>
        <authorList>
            <person name="Potter R.F."/>
            <person name="D'Souza A.W."/>
        </authorList>
    </citation>
    <scope>NUCLEOTIDE SEQUENCE [LARGE SCALE GENOMIC DNA]</scope>
    <source>
        <strain evidence="2 4">BP-1</strain>
        <strain evidence="1 3">BP-2</strain>
    </source>
</reference>
<dbReference type="EMBL" id="PQGD01000002">
    <property type="protein sequence ID" value="POP50354.1"/>
    <property type="molecule type" value="Genomic_DNA"/>
</dbReference>
<dbReference type="EMBL" id="PQGE01000010">
    <property type="protein sequence ID" value="POP44336.1"/>
    <property type="molecule type" value="Genomic_DNA"/>
</dbReference>
<dbReference type="OrthoDB" id="6412871at2"/>
<dbReference type="InterPro" id="IPR022574">
    <property type="entry name" value="DUF2623"/>
</dbReference>